<organism evidence="3 4">
    <name type="scientific">Psilocybe cyanescens</name>
    <dbReference type="NCBI Taxonomy" id="93625"/>
    <lineage>
        <taxon>Eukaryota</taxon>
        <taxon>Fungi</taxon>
        <taxon>Dikarya</taxon>
        <taxon>Basidiomycota</taxon>
        <taxon>Agaricomycotina</taxon>
        <taxon>Agaricomycetes</taxon>
        <taxon>Agaricomycetidae</taxon>
        <taxon>Agaricales</taxon>
        <taxon>Agaricineae</taxon>
        <taxon>Strophariaceae</taxon>
        <taxon>Psilocybe</taxon>
    </lineage>
</organism>
<dbReference type="EMBL" id="NHYD01003106">
    <property type="protein sequence ID" value="PPQ82704.1"/>
    <property type="molecule type" value="Genomic_DNA"/>
</dbReference>
<proteinExistence type="inferred from homology"/>
<dbReference type="Proteomes" id="UP000283269">
    <property type="component" value="Unassembled WGS sequence"/>
</dbReference>
<keyword evidence="4" id="KW-1185">Reference proteome</keyword>
<dbReference type="InterPro" id="IPR027417">
    <property type="entry name" value="P-loop_NTPase"/>
</dbReference>
<dbReference type="STRING" id="93625.A0A409WVZ8"/>
<dbReference type="GO" id="GO:0005634">
    <property type="term" value="C:nucleus"/>
    <property type="evidence" value="ECO:0007669"/>
    <property type="project" value="TreeGrafter"/>
</dbReference>
<feature type="domain" description="DEAD/DEAH-box helicase" evidence="2">
    <location>
        <begin position="33"/>
        <end position="223"/>
    </location>
</feature>
<evidence type="ECO:0000256" key="1">
    <source>
        <dbReference type="ARBA" id="ARBA00005446"/>
    </source>
</evidence>
<name>A0A409WVZ8_PSICY</name>
<dbReference type="GO" id="GO:0005524">
    <property type="term" value="F:ATP binding"/>
    <property type="evidence" value="ECO:0007669"/>
    <property type="project" value="InterPro"/>
</dbReference>
<feature type="non-terminal residue" evidence="3">
    <location>
        <position position="379"/>
    </location>
</feature>
<dbReference type="OrthoDB" id="3260945at2759"/>
<evidence type="ECO:0000313" key="3">
    <source>
        <dbReference type="EMBL" id="PPQ82704.1"/>
    </source>
</evidence>
<protein>
    <recommendedName>
        <fullName evidence="2">DEAD/DEAH-box helicase domain-containing protein</fullName>
    </recommendedName>
</protein>
<dbReference type="Pfam" id="PF00270">
    <property type="entry name" value="DEAD"/>
    <property type="match status" value="1"/>
</dbReference>
<sequence length="379" mass="42322">MAPGHRWQDPVGLETINMIVRKLIPTWMNGLHAVQLELVSSILDGIDVLCCTATGDGKSAAFSIPILVLQEYNEHPEAYEAGLPTRARPIGVVITPTKGLADNIVCLLHVSAIGPLMAFEVHELSNLHISAFSYCKETLSEARKAGIRLAVEIQECQKWQVICEDPEHLRDKEWRQITESPTFRANVLFACVDEVHLVNEWGLSFHLAFAAIGNFLTCLTATLEPGSPTISVCKSLGFFGGNFRLIRRSNKRPNTQFGIQFLTHGLNGDKFPYLLPYLASGRKTIIHCRTLDQVSRVYAYLWRLQPDGTNKLIRARVYHSICLPEYNKETIHLLETDPRLQIVISTVAFSNGLNAKSLLDSLSLGFGATFNESWQEKGH</sequence>
<dbReference type="SUPFAM" id="SSF52540">
    <property type="entry name" value="P-loop containing nucleoside triphosphate hydrolases"/>
    <property type="match status" value="1"/>
</dbReference>
<dbReference type="PANTHER" id="PTHR13710:SF120">
    <property type="entry name" value="BIFUNCTIONAL 3'-5' EXONUCLEASE_ATP-DEPENDENT HELICASE WRN"/>
    <property type="match status" value="1"/>
</dbReference>
<dbReference type="InterPro" id="IPR011545">
    <property type="entry name" value="DEAD/DEAH_box_helicase_dom"/>
</dbReference>
<dbReference type="GO" id="GO:0043138">
    <property type="term" value="F:3'-5' DNA helicase activity"/>
    <property type="evidence" value="ECO:0007669"/>
    <property type="project" value="TreeGrafter"/>
</dbReference>
<evidence type="ECO:0000313" key="4">
    <source>
        <dbReference type="Proteomes" id="UP000283269"/>
    </source>
</evidence>
<gene>
    <name evidence="3" type="ORF">CVT25_009401</name>
</gene>
<dbReference type="GO" id="GO:0005737">
    <property type="term" value="C:cytoplasm"/>
    <property type="evidence" value="ECO:0007669"/>
    <property type="project" value="TreeGrafter"/>
</dbReference>
<evidence type="ECO:0000259" key="2">
    <source>
        <dbReference type="Pfam" id="PF00270"/>
    </source>
</evidence>
<dbReference type="GO" id="GO:0003676">
    <property type="term" value="F:nucleic acid binding"/>
    <property type="evidence" value="ECO:0007669"/>
    <property type="project" value="InterPro"/>
</dbReference>
<comment type="similarity">
    <text evidence="1">Belongs to the helicase family. RecQ subfamily.</text>
</comment>
<dbReference type="Gene3D" id="3.40.50.300">
    <property type="entry name" value="P-loop containing nucleotide triphosphate hydrolases"/>
    <property type="match status" value="2"/>
</dbReference>
<dbReference type="PANTHER" id="PTHR13710">
    <property type="entry name" value="DNA HELICASE RECQ FAMILY MEMBER"/>
    <property type="match status" value="1"/>
</dbReference>
<reference evidence="3 4" key="1">
    <citation type="journal article" date="2018" name="Evol. Lett.">
        <title>Horizontal gene cluster transfer increased hallucinogenic mushroom diversity.</title>
        <authorList>
            <person name="Reynolds H.T."/>
            <person name="Vijayakumar V."/>
            <person name="Gluck-Thaler E."/>
            <person name="Korotkin H.B."/>
            <person name="Matheny P.B."/>
            <person name="Slot J.C."/>
        </authorList>
    </citation>
    <scope>NUCLEOTIDE SEQUENCE [LARGE SCALE GENOMIC DNA]</scope>
    <source>
        <strain evidence="3 4">2631</strain>
    </source>
</reference>
<dbReference type="GO" id="GO:0009378">
    <property type="term" value="F:four-way junction helicase activity"/>
    <property type="evidence" value="ECO:0007669"/>
    <property type="project" value="TreeGrafter"/>
</dbReference>
<dbReference type="GO" id="GO:0005694">
    <property type="term" value="C:chromosome"/>
    <property type="evidence" value="ECO:0007669"/>
    <property type="project" value="TreeGrafter"/>
</dbReference>
<accession>A0A409WVZ8</accession>
<comment type="caution">
    <text evidence="3">The sequence shown here is derived from an EMBL/GenBank/DDBJ whole genome shotgun (WGS) entry which is preliminary data.</text>
</comment>
<dbReference type="InParanoid" id="A0A409WVZ8"/>
<dbReference type="GO" id="GO:0000724">
    <property type="term" value="P:double-strand break repair via homologous recombination"/>
    <property type="evidence" value="ECO:0007669"/>
    <property type="project" value="TreeGrafter"/>
</dbReference>
<dbReference type="AlphaFoldDB" id="A0A409WVZ8"/>